<reference evidence="2 3" key="1">
    <citation type="submission" date="2019-02" db="EMBL/GenBank/DDBJ databases">
        <title>Deep-cultivation of Planctomycetes and their phenomic and genomic characterization uncovers novel biology.</title>
        <authorList>
            <person name="Wiegand S."/>
            <person name="Jogler M."/>
            <person name="Boedeker C."/>
            <person name="Pinto D."/>
            <person name="Vollmers J."/>
            <person name="Rivas-Marin E."/>
            <person name="Kohn T."/>
            <person name="Peeters S.H."/>
            <person name="Heuer A."/>
            <person name="Rast P."/>
            <person name="Oberbeckmann S."/>
            <person name="Bunk B."/>
            <person name="Jeske O."/>
            <person name="Meyerdierks A."/>
            <person name="Storesund J.E."/>
            <person name="Kallscheuer N."/>
            <person name="Luecker S."/>
            <person name="Lage O.M."/>
            <person name="Pohl T."/>
            <person name="Merkel B.J."/>
            <person name="Hornburger P."/>
            <person name="Mueller R.-W."/>
            <person name="Bruemmer F."/>
            <person name="Labrenz M."/>
            <person name="Spormann A.M."/>
            <person name="Op Den Camp H."/>
            <person name="Overmann J."/>
            <person name="Amann R."/>
            <person name="Jetten M.S.M."/>
            <person name="Mascher T."/>
            <person name="Medema M.H."/>
            <person name="Devos D.P."/>
            <person name="Kaster A.-K."/>
            <person name="Ovreas L."/>
            <person name="Rohde M."/>
            <person name="Galperin M.Y."/>
            <person name="Jogler C."/>
        </authorList>
    </citation>
    <scope>NUCLEOTIDE SEQUENCE [LARGE SCALE GENOMIC DNA]</scope>
    <source>
        <strain evidence="2 3">CA54</strain>
    </source>
</reference>
<dbReference type="RefSeq" id="WP_146369646.1">
    <property type="nucleotide sequence ID" value="NZ_SJPP01000001.1"/>
</dbReference>
<keyword evidence="3" id="KW-1185">Reference proteome</keyword>
<evidence type="ECO:0000313" key="3">
    <source>
        <dbReference type="Proteomes" id="UP000320735"/>
    </source>
</evidence>
<sequence length="158" mass="17398">MSDQALRDHAIYLLNGGGGHLHFDKAIADLPAELRGAIIQGVSHTPWRLLEHMRIAQWDILEFSRNPDHVSPDFPVGYWPDGDAPPDSAAWHETVASFKSDLQEMVDLVSNPATDLFAVIPHGSGQTILREALLVADHNAYHLGQLVVIRQALGAWQA</sequence>
<evidence type="ECO:0000259" key="1">
    <source>
        <dbReference type="Pfam" id="PF12867"/>
    </source>
</evidence>
<dbReference type="EMBL" id="SJPP01000001">
    <property type="protein sequence ID" value="TWU12137.1"/>
    <property type="molecule type" value="Genomic_DNA"/>
</dbReference>
<dbReference type="Pfam" id="PF12867">
    <property type="entry name" value="DinB_2"/>
    <property type="match status" value="1"/>
</dbReference>
<dbReference type="SUPFAM" id="SSF109854">
    <property type="entry name" value="DinB/YfiT-like putative metalloenzymes"/>
    <property type="match status" value="1"/>
</dbReference>
<dbReference type="AlphaFoldDB" id="A0A5C6BKG6"/>
<dbReference type="InterPro" id="IPR034660">
    <property type="entry name" value="DinB/YfiT-like"/>
</dbReference>
<feature type="domain" description="DinB-like" evidence="1">
    <location>
        <begin position="24"/>
        <end position="146"/>
    </location>
</feature>
<organism evidence="2 3">
    <name type="scientific">Symmachiella macrocystis</name>
    <dbReference type="NCBI Taxonomy" id="2527985"/>
    <lineage>
        <taxon>Bacteria</taxon>
        <taxon>Pseudomonadati</taxon>
        <taxon>Planctomycetota</taxon>
        <taxon>Planctomycetia</taxon>
        <taxon>Planctomycetales</taxon>
        <taxon>Planctomycetaceae</taxon>
        <taxon>Symmachiella</taxon>
    </lineage>
</organism>
<proteinExistence type="predicted"/>
<dbReference type="OrthoDB" id="9798830at2"/>
<evidence type="ECO:0000313" key="2">
    <source>
        <dbReference type="EMBL" id="TWU12137.1"/>
    </source>
</evidence>
<gene>
    <name evidence="2" type="ORF">CA54_09550</name>
</gene>
<dbReference type="Gene3D" id="1.20.120.450">
    <property type="entry name" value="dinb family like domain"/>
    <property type="match status" value="1"/>
</dbReference>
<comment type="caution">
    <text evidence="2">The sequence shown here is derived from an EMBL/GenBank/DDBJ whole genome shotgun (WGS) entry which is preliminary data.</text>
</comment>
<accession>A0A5C6BKG6</accession>
<protein>
    <submittedName>
        <fullName evidence="2">DinB superfamily protein</fullName>
    </submittedName>
</protein>
<name>A0A5C6BKG6_9PLAN</name>
<dbReference type="Proteomes" id="UP000320735">
    <property type="component" value="Unassembled WGS sequence"/>
</dbReference>
<dbReference type="InterPro" id="IPR024775">
    <property type="entry name" value="DinB-like"/>
</dbReference>